<evidence type="ECO:0000259" key="2">
    <source>
        <dbReference type="Pfam" id="PF10502"/>
    </source>
</evidence>
<dbReference type="RefSeq" id="WP_112221813.1">
    <property type="nucleotide sequence ID" value="NZ_CP196859.1"/>
</dbReference>
<keyword evidence="1" id="KW-0812">Transmembrane</keyword>
<keyword evidence="4" id="KW-1185">Reference proteome</keyword>
<keyword evidence="1" id="KW-0472">Membrane</keyword>
<dbReference type="GO" id="GO:0004252">
    <property type="term" value="F:serine-type endopeptidase activity"/>
    <property type="evidence" value="ECO:0007669"/>
    <property type="project" value="InterPro"/>
</dbReference>
<proteinExistence type="predicted"/>
<comment type="caution">
    <text evidence="3">The sequence shown here is derived from an EMBL/GenBank/DDBJ whole genome shotgun (WGS) entry which is preliminary data.</text>
</comment>
<evidence type="ECO:0000313" key="3">
    <source>
        <dbReference type="EMBL" id="RAZ81339.1"/>
    </source>
</evidence>
<accession>A0A365L7G9</accession>
<organism evidence="3 4">
    <name type="scientific">Planococcus halotolerans</name>
    <dbReference type="NCBI Taxonomy" id="2233542"/>
    <lineage>
        <taxon>Bacteria</taxon>
        <taxon>Bacillati</taxon>
        <taxon>Bacillota</taxon>
        <taxon>Bacilli</taxon>
        <taxon>Bacillales</taxon>
        <taxon>Caryophanaceae</taxon>
        <taxon>Planococcus</taxon>
    </lineage>
</organism>
<dbReference type="Pfam" id="PF10502">
    <property type="entry name" value="Peptidase_S26"/>
    <property type="match status" value="1"/>
</dbReference>
<dbReference type="Proteomes" id="UP000251002">
    <property type="component" value="Unassembled WGS sequence"/>
</dbReference>
<reference evidence="3 4" key="1">
    <citation type="submission" date="2018-06" db="EMBL/GenBank/DDBJ databases">
        <title>The draft genome sequences of strains SCU63 and S1.</title>
        <authorList>
            <person name="Gan L."/>
        </authorList>
    </citation>
    <scope>NUCLEOTIDE SEQUENCE [LARGE SCALE GENOMIC DNA]</scope>
    <source>
        <strain evidence="3 4">SCU63</strain>
    </source>
</reference>
<dbReference type="EMBL" id="QLZR01000001">
    <property type="protein sequence ID" value="RAZ81339.1"/>
    <property type="molecule type" value="Genomic_DNA"/>
</dbReference>
<evidence type="ECO:0000313" key="4">
    <source>
        <dbReference type="Proteomes" id="UP000251002"/>
    </source>
</evidence>
<feature type="transmembrane region" description="Helical" evidence="1">
    <location>
        <begin position="43"/>
        <end position="62"/>
    </location>
</feature>
<dbReference type="AlphaFoldDB" id="A0A365L7G9"/>
<dbReference type="InterPro" id="IPR019533">
    <property type="entry name" value="Peptidase_S26"/>
</dbReference>
<dbReference type="GO" id="GO:0006465">
    <property type="term" value="P:signal peptide processing"/>
    <property type="evidence" value="ECO:0007669"/>
    <property type="project" value="InterPro"/>
</dbReference>
<keyword evidence="1" id="KW-1133">Transmembrane helix</keyword>
<dbReference type="SUPFAM" id="SSF51306">
    <property type="entry name" value="LexA/Signal peptidase"/>
    <property type="match status" value="1"/>
</dbReference>
<protein>
    <recommendedName>
        <fullName evidence="2">Peptidase S26 domain-containing protein</fullName>
    </recommendedName>
</protein>
<sequence length="264" mass="30480">MNKFKRDLDEFVGESPRFKEPLKRKILSDMKKEQRPANRFADFKYAAVLMLLLTVATTFLVLNMDGNNTNPSGPAGTTDELPVLTDPDTVEEIEIFTEFTDSQEIFDFGYDGMDRGNYEYYEHPLLIDSEAYQEKEPDRGDVVIHEAEFFDGESRTVGRIVALPGETVEIVKGQIYINDRKLDTFYGQAHRRGYSTIEEYNEAMIEMNQPQNIDAMKEILSQSIESFKLGEDEVYVMGDDWFRSHQLIIKVDEIQAEVLGYYVK</sequence>
<gene>
    <name evidence="3" type="ORF">DP120_03390</name>
</gene>
<evidence type="ECO:0000256" key="1">
    <source>
        <dbReference type="SAM" id="Phobius"/>
    </source>
</evidence>
<name>A0A365L7G9_9BACL</name>
<feature type="domain" description="Peptidase S26" evidence="2">
    <location>
        <begin position="126"/>
        <end position="242"/>
    </location>
</feature>
<dbReference type="Gene3D" id="2.10.109.10">
    <property type="entry name" value="Umud Fragment, subunit A"/>
    <property type="match status" value="1"/>
</dbReference>
<dbReference type="InterPro" id="IPR036286">
    <property type="entry name" value="LexA/Signal_pep-like_sf"/>
</dbReference>